<protein>
    <recommendedName>
        <fullName evidence="3">Peptidase S1 domain-containing protein</fullName>
    </recommendedName>
</protein>
<keyword evidence="5" id="KW-1185">Reference proteome</keyword>
<comment type="caution">
    <text evidence="4">The sequence shown here is derived from an EMBL/GenBank/DDBJ whole genome shotgun (WGS) entry which is preliminary data.</text>
</comment>
<dbReference type="PANTHER" id="PTHR24253:SF153">
    <property type="entry name" value="SERINE PROTEASE HEPSIN"/>
    <property type="match status" value="1"/>
</dbReference>
<evidence type="ECO:0000256" key="1">
    <source>
        <dbReference type="ARBA" id="ARBA00023157"/>
    </source>
</evidence>
<dbReference type="PROSITE" id="PS50240">
    <property type="entry name" value="TRYPSIN_DOM"/>
    <property type="match status" value="1"/>
</dbReference>
<evidence type="ECO:0000256" key="2">
    <source>
        <dbReference type="SAM" id="SignalP"/>
    </source>
</evidence>
<dbReference type="InterPro" id="IPR009003">
    <property type="entry name" value="Peptidase_S1_PA"/>
</dbReference>
<dbReference type="GO" id="GO:0006508">
    <property type="term" value="P:proteolysis"/>
    <property type="evidence" value="ECO:0007669"/>
    <property type="project" value="InterPro"/>
</dbReference>
<name>A0AA36M6C6_CYLNA</name>
<evidence type="ECO:0000259" key="3">
    <source>
        <dbReference type="PROSITE" id="PS50240"/>
    </source>
</evidence>
<proteinExistence type="predicted"/>
<organism evidence="4 5">
    <name type="scientific">Cylicocyclus nassatus</name>
    <name type="common">Nematode worm</name>
    <dbReference type="NCBI Taxonomy" id="53992"/>
    <lineage>
        <taxon>Eukaryota</taxon>
        <taxon>Metazoa</taxon>
        <taxon>Ecdysozoa</taxon>
        <taxon>Nematoda</taxon>
        <taxon>Chromadorea</taxon>
        <taxon>Rhabditida</taxon>
        <taxon>Rhabditina</taxon>
        <taxon>Rhabditomorpha</taxon>
        <taxon>Strongyloidea</taxon>
        <taxon>Strongylidae</taxon>
        <taxon>Cylicocyclus</taxon>
    </lineage>
</organism>
<dbReference type="GO" id="GO:0004252">
    <property type="term" value="F:serine-type endopeptidase activity"/>
    <property type="evidence" value="ECO:0007669"/>
    <property type="project" value="InterPro"/>
</dbReference>
<dbReference type="Proteomes" id="UP001176961">
    <property type="component" value="Unassembled WGS sequence"/>
</dbReference>
<dbReference type="InterPro" id="IPR043504">
    <property type="entry name" value="Peptidase_S1_PA_chymotrypsin"/>
</dbReference>
<feature type="chain" id="PRO_5041290691" description="Peptidase S1 domain-containing protein" evidence="2">
    <location>
        <begin position="16"/>
        <end position="453"/>
    </location>
</feature>
<dbReference type="PRINTS" id="PR00722">
    <property type="entry name" value="CHYMOTRYPSIN"/>
</dbReference>
<dbReference type="SMART" id="SM00020">
    <property type="entry name" value="Tryp_SPc"/>
    <property type="match status" value="1"/>
</dbReference>
<feature type="domain" description="Peptidase S1" evidence="3">
    <location>
        <begin position="82"/>
        <end position="362"/>
    </location>
</feature>
<dbReference type="EMBL" id="CATQJL010000223">
    <property type="protein sequence ID" value="CAJ0599360.1"/>
    <property type="molecule type" value="Genomic_DNA"/>
</dbReference>
<evidence type="ECO:0000313" key="4">
    <source>
        <dbReference type="EMBL" id="CAJ0599360.1"/>
    </source>
</evidence>
<sequence>MNFLCFLIIIPVAIGHNDFAYDAQTCGISQMNDAAGNPSKARVRRSSTADAQLTNTSIVGNSTLQKLDEDVDNGDNFMEEKIMGGRRAERGELPWAVSLLLYNEYRKGEYVYVHKVNCGGTLVSRRHVITAAHCFNKGSSSSKKLGQCSTSDMYSLEDVIRITKIFIGGTCSIAGKFGCTESDIGKVYRVARASYQKFYEHGCRGNDIAILELTEDVPKTINHVCLPFLHKVEEIEDPYLKLSTFGWGRDPFNHAGKFMTPYLQIADIGRKLPEDVCDKAKPFKAKDAFCNKSGQQHFCQGDSGGGVTATIRGRTYLMGVVSMGPDCERIAERGGSSSLVQISTDIVHHKKTIKKWIMARGRRKFKGLDSRHRISDRLFQKTKKPEIALPYKVPHGLFGKTGKPEIVSPHRLPHRHFIRIPNSYRPFEPIFGQNWNDDPFSGINLFSTPWMMF</sequence>
<dbReference type="PANTHER" id="PTHR24253">
    <property type="entry name" value="TRANSMEMBRANE PROTEASE SERINE"/>
    <property type="match status" value="1"/>
</dbReference>
<dbReference type="Gene3D" id="2.40.10.10">
    <property type="entry name" value="Trypsin-like serine proteases"/>
    <property type="match status" value="1"/>
</dbReference>
<dbReference type="InterPro" id="IPR018114">
    <property type="entry name" value="TRYPSIN_HIS"/>
</dbReference>
<keyword evidence="2" id="KW-0732">Signal</keyword>
<accession>A0AA36M6C6</accession>
<dbReference type="InterPro" id="IPR001314">
    <property type="entry name" value="Peptidase_S1A"/>
</dbReference>
<reference evidence="4" key="1">
    <citation type="submission" date="2023-07" db="EMBL/GenBank/DDBJ databases">
        <authorList>
            <consortium name="CYATHOMIX"/>
        </authorList>
    </citation>
    <scope>NUCLEOTIDE SEQUENCE</scope>
    <source>
        <strain evidence="4">N/A</strain>
    </source>
</reference>
<gene>
    <name evidence="4" type="ORF">CYNAS_LOCUS11343</name>
</gene>
<dbReference type="InterPro" id="IPR001254">
    <property type="entry name" value="Trypsin_dom"/>
</dbReference>
<dbReference type="SUPFAM" id="SSF50494">
    <property type="entry name" value="Trypsin-like serine proteases"/>
    <property type="match status" value="1"/>
</dbReference>
<feature type="signal peptide" evidence="2">
    <location>
        <begin position="1"/>
        <end position="15"/>
    </location>
</feature>
<dbReference type="Pfam" id="PF00089">
    <property type="entry name" value="Trypsin"/>
    <property type="match status" value="1"/>
</dbReference>
<keyword evidence="1" id="KW-1015">Disulfide bond</keyword>
<evidence type="ECO:0000313" key="5">
    <source>
        <dbReference type="Proteomes" id="UP001176961"/>
    </source>
</evidence>
<dbReference type="AlphaFoldDB" id="A0AA36M6C6"/>
<dbReference type="PROSITE" id="PS00134">
    <property type="entry name" value="TRYPSIN_HIS"/>
    <property type="match status" value="1"/>
</dbReference>